<dbReference type="Pfam" id="PF01612">
    <property type="entry name" value="DNA_pol_A_exo1"/>
    <property type="match status" value="1"/>
</dbReference>
<keyword evidence="3" id="KW-1185">Reference proteome</keyword>
<dbReference type="GO" id="GO:0008408">
    <property type="term" value="F:3'-5' exonuclease activity"/>
    <property type="evidence" value="ECO:0007669"/>
    <property type="project" value="InterPro"/>
</dbReference>
<dbReference type="SUPFAM" id="SSF53098">
    <property type="entry name" value="Ribonuclease H-like"/>
    <property type="match status" value="1"/>
</dbReference>
<sequence>MMDLSSSIYFVSSIDSPEFTHFSRALTRSPVIGLDAEWKPVRSQQSNYPTVSILQIACHIGEDDETRHFSNNSTPVFLIDLSAIPLPSIYELLRDAFVSPNVLKLGFRFKQDLLFLSSTFCSQGCEPGFDSVEPFIDITSIYGYLQHKQQGRRLPKQSKSLAAICQEVLGISLSKELQCSDWSQRPLTEEQKTYAALDALCLLQVFDVLKARVANVVGSTACNDEKLQSSSINLGLKQILDMPNVSNNVLRSKFIKATKMVQTIVTNFPLGITICEEAACVFQYSENKRMHDAVIWIITKYGDKILLSDADRKPKMSRRKMRSPAGLLAKPRQLDSGEEWQGPPPWDMSLGGDGFPKFLCDVMVEGLAKHLRCVGIDAAVPPMRKPETRNLIEQASKEKRVLLTRDAKLLRHGYLIKNQIYRVKSLLKNEQLIEVIETFKLAVSEDQLMSRCTKCNGRFIQKALSTEEAVEAGKGFQVIPNCLFNKNLEFWQCIDCKQLYWEGTQYHNAVQKFIDICKLNE</sequence>
<dbReference type="GO" id="GO:0003676">
    <property type="term" value="F:nucleic acid binding"/>
    <property type="evidence" value="ECO:0007669"/>
    <property type="project" value="InterPro"/>
</dbReference>
<feature type="domain" description="3'-5' exonuclease" evidence="1">
    <location>
        <begin position="7"/>
        <end position="214"/>
    </location>
</feature>
<dbReference type="Pfam" id="PF01927">
    <property type="entry name" value="Mut7-C"/>
    <property type="match status" value="1"/>
</dbReference>
<dbReference type="InterPro" id="IPR002782">
    <property type="entry name" value="Mut7-C_RNAse_dom"/>
</dbReference>
<dbReference type="SMART" id="SM00474">
    <property type="entry name" value="35EXOc"/>
    <property type="match status" value="1"/>
</dbReference>
<dbReference type="InterPro" id="IPR036397">
    <property type="entry name" value="RNaseH_sf"/>
</dbReference>
<dbReference type="Gene3D" id="3.30.420.10">
    <property type="entry name" value="Ribonuclease H-like superfamily/Ribonuclease H"/>
    <property type="match status" value="1"/>
</dbReference>
<comment type="caution">
    <text evidence="2">The sequence shown here is derived from an EMBL/GenBank/DDBJ whole genome shotgun (WGS) entry which is preliminary data.</text>
</comment>
<dbReference type="PANTHER" id="PTHR47765">
    <property type="entry name" value="3'-5' EXONUCLEASE DOMAIN-CONTAINING PROTEIN"/>
    <property type="match status" value="1"/>
</dbReference>
<accession>A0A9P1EJS0</accession>
<evidence type="ECO:0000313" key="2">
    <source>
        <dbReference type="EMBL" id="CAH9111091.1"/>
    </source>
</evidence>
<gene>
    <name evidence="2" type="ORF">CEURO_LOCUS19088</name>
</gene>
<dbReference type="EMBL" id="CAMAPE010000054">
    <property type="protein sequence ID" value="CAH9111091.1"/>
    <property type="molecule type" value="Genomic_DNA"/>
</dbReference>
<dbReference type="InterPro" id="IPR052408">
    <property type="entry name" value="Exonuclease_MUT-7-like"/>
</dbReference>
<evidence type="ECO:0000313" key="3">
    <source>
        <dbReference type="Proteomes" id="UP001152484"/>
    </source>
</evidence>
<organism evidence="2 3">
    <name type="scientific">Cuscuta europaea</name>
    <name type="common">European dodder</name>
    <dbReference type="NCBI Taxonomy" id="41803"/>
    <lineage>
        <taxon>Eukaryota</taxon>
        <taxon>Viridiplantae</taxon>
        <taxon>Streptophyta</taxon>
        <taxon>Embryophyta</taxon>
        <taxon>Tracheophyta</taxon>
        <taxon>Spermatophyta</taxon>
        <taxon>Magnoliopsida</taxon>
        <taxon>eudicotyledons</taxon>
        <taxon>Gunneridae</taxon>
        <taxon>Pentapetalae</taxon>
        <taxon>asterids</taxon>
        <taxon>lamiids</taxon>
        <taxon>Solanales</taxon>
        <taxon>Convolvulaceae</taxon>
        <taxon>Cuscuteae</taxon>
        <taxon>Cuscuta</taxon>
        <taxon>Cuscuta subgen. Cuscuta</taxon>
    </lineage>
</organism>
<dbReference type="PANTHER" id="PTHR47765:SF2">
    <property type="entry name" value="EXONUCLEASE MUT-7 HOMOLOG"/>
    <property type="match status" value="1"/>
</dbReference>
<dbReference type="Proteomes" id="UP001152484">
    <property type="component" value="Unassembled WGS sequence"/>
</dbReference>
<dbReference type="InterPro" id="IPR002562">
    <property type="entry name" value="3'-5'_exonuclease_dom"/>
</dbReference>
<proteinExistence type="predicted"/>
<dbReference type="GO" id="GO:0006139">
    <property type="term" value="P:nucleobase-containing compound metabolic process"/>
    <property type="evidence" value="ECO:0007669"/>
    <property type="project" value="InterPro"/>
</dbReference>
<name>A0A9P1EJS0_CUSEU</name>
<dbReference type="InterPro" id="IPR012337">
    <property type="entry name" value="RNaseH-like_sf"/>
</dbReference>
<protein>
    <recommendedName>
        <fullName evidence="1">3'-5' exonuclease domain-containing protein</fullName>
    </recommendedName>
</protein>
<evidence type="ECO:0000259" key="1">
    <source>
        <dbReference type="SMART" id="SM00474"/>
    </source>
</evidence>
<reference evidence="2" key="1">
    <citation type="submission" date="2022-07" db="EMBL/GenBank/DDBJ databases">
        <authorList>
            <person name="Macas J."/>
            <person name="Novak P."/>
            <person name="Neumann P."/>
        </authorList>
    </citation>
    <scope>NUCLEOTIDE SEQUENCE</scope>
</reference>
<dbReference type="OrthoDB" id="10261556at2759"/>
<dbReference type="AlphaFoldDB" id="A0A9P1EJS0"/>